<reference evidence="1 2" key="1">
    <citation type="submission" date="2022-10" db="EMBL/GenBank/DDBJ databases">
        <title>Pararhodobacter sp. nov., isolated from marine algae.</title>
        <authorList>
            <person name="Choi B.J."/>
            <person name="Kim J.M."/>
            <person name="Lee J.K."/>
            <person name="Choi D.G."/>
            <person name="Jeon C.O."/>
        </authorList>
    </citation>
    <scope>NUCLEOTIDE SEQUENCE [LARGE SCALE GENOMIC DNA]</scope>
    <source>
        <strain evidence="1 2">ZQ420</strain>
    </source>
</reference>
<organism evidence="1 2">
    <name type="scientific">Pararhodobacter zhoushanensis</name>
    <dbReference type="NCBI Taxonomy" id="2479545"/>
    <lineage>
        <taxon>Bacteria</taxon>
        <taxon>Pseudomonadati</taxon>
        <taxon>Pseudomonadota</taxon>
        <taxon>Alphaproteobacteria</taxon>
        <taxon>Rhodobacterales</taxon>
        <taxon>Paracoccaceae</taxon>
        <taxon>Pararhodobacter</taxon>
    </lineage>
</organism>
<keyword evidence="2" id="KW-1185">Reference proteome</keyword>
<evidence type="ECO:0000313" key="2">
    <source>
        <dbReference type="Proteomes" id="UP001208938"/>
    </source>
</evidence>
<protein>
    <recommendedName>
        <fullName evidence="3">Type II secretion system protein N</fullName>
    </recommendedName>
</protein>
<dbReference type="Proteomes" id="UP001208938">
    <property type="component" value="Unassembled WGS sequence"/>
</dbReference>
<accession>A0ABT3GVT8</accession>
<name>A0ABT3GVT8_9RHOB</name>
<sequence length="159" mass="16770">MIRGFAIFLGLWLGLCVAVLFGGSLAHLRMTGLSLPAWVDGVAEDAGFTEGRGTLNGAALHWRLSGWSGFDVTLTGPDWQAQGRAEPEGTALRITQITGIVPLRFLDAGAGDLALEGGEMLVGLDGTLRDGQLEGQARGSDPAGPVTLIWEDGWRLVSR</sequence>
<proteinExistence type="predicted"/>
<dbReference type="RefSeq" id="WP_264504761.1">
    <property type="nucleotide sequence ID" value="NZ_JAPDFL010000001.1"/>
</dbReference>
<comment type="caution">
    <text evidence="1">The sequence shown here is derived from an EMBL/GenBank/DDBJ whole genome shotgun (WGS) entry which is preliminary data.</text>
</comment>
<evidence type="ECO:0008006" key="3">
    <source>
        <dbReference type="Google" id="ProtNLM"/>
    </source>
</evidence>
<gene>
    <name evidence="1" type="ORF">OKW52_05175</name>
</gene>
<dbReference type="EMBL" id="JAPDFL010000001">
    <property type="protein sequence ID" value="MCW1931667.1"/>
    <property type="molecule type" value="Genomic_DNA"/>
</dbReference>
<evidence type="ECO:0000313" key="1">
    <source>
        <dbReference type="EMBL" id="MCW1931667.1"/>
    </source>
</evidence>